<feature type="non-terminal residue" evidence="1">
    <location>
        <position position="80"/>
    </location>
</feature>
<evidence type="ECO:0000313" key="2">
    <source>
        <dbReference type="Proteomes" id="UP000789831"/>
    </source>
</evidence>
<evidence type="ECO:0000313" key="1">
    <source>
        <dbReference type="EMBL" id="CAG8569422.1"/>
    </source>
</evidence>
<dbReference type="EMBL" id="CAJVPL010001400">
    <property type="protein sequence ID" value="CAG8569422.1"/>
    <property type="molecule type" value="Genomic_DNA"/>
</dbReference>
<name>A0A9N9BIQ8_9GLOM</name>
<protein>
    <submittedName>
        <fullName evidence="1">5536_t:CDS:1</fullName>
    </submittedName>
</protein>
<dbReference type="OrthoDB" id="2448963at2759"/>
<proteinExistence type="predicted"/>
<dbReference type="Proteomes" id="UP000789831">
    <property type="component" value="Unassembled WGS sequence"/>
</dbReference>
<sequence length="80" mass="9097">GFTAFVSWHGTMQQQVLRSLFPEDDVQDIRHSPIKSFAHIDFNSLDALNRALKKHGLPLQNYGVIGNLRVERGRPRGNNN</sequence>
<dbReference type="AlphaFoldDB" id="A0A9N9BIQ8"/>
<reference evidence="1" key="1">
    <citation type="submission" date="2021-06" db="EMBL/GenBank/DDBJ databases">
        <authorList>
            <person name="Kallberg Y."/>
            <person name="Tangrot J."/>
            <person name="Rosling A."/>
        </authorList>
    </citation>
    <scope>NUCLEOTIDE SEQUENCE</scope>
    <source>
        <strain evidence="1">MT106</strain>
    </source>
</reference>
<organism evidence="1 2">
    <name type="scientific">Ambispora gerdemannii</name>
    <dbReference type="NCBI Taxonomy" id="144530"/>
    <lineage>
        <taxon>Eukaryota</taxon>
        <taxon>Fungi</taxon>
        <taxon>Fungi incertae sedis</taxon>
        <taxon>Mucoromycota</taxon>
        <taxon>Glomeromycotina</taxon>
        <taxon>Glomeromycetes</taxon>
        <taxon>Archaeosporales</taxon>
        <taxon>Ambisporaceae</taxon>
        <taxon>Ambispora</taxon>
    </lineage>
</organism>
<accession>A0A9N9BIQ8</accession>
<comment type="caution">
    <text evidence="1">The sequence shown here is derived from an EMBL/GenBank/DDBJ whole genome shotgun (WGS) entry which is preliminary data.</text>
</comment>
<gene>
    <name evidence="1" type="ORF">AGERDE_LOCUS7563</name>
</gene>
<keyword evidence="2" id="KW-1185">Reference proteome</keyword>